<dbReference type="Gene3D" id="3.40.710.10">
    <property type="entry name" value="DD-peptidase/beta-lactamase superfamily"/>
    <property type="match status" value="1"/>
</dbReference>
<evidence type="ECO:0000256" key="2">
    <source>
        <dbReference type="ARBA" id="ARBA00023136"/>
    </source>
</evidence>
<keyword evidence="3" id="KW-1133">Transmembrane helix</keyword>
<organism evidence="5 7">
    <name type="scientific">Staphylococcus edaphicus</name>
    <dbReference type="NCBI Taxonomy" id="1955013"/>
    <lineage>
        <taxon>Bacteria</taxon>
        <taxon>Bacillati</taxon>
        <taxon>Bacillota</taxon>
        <taxon>Bacilli</taxon>
        <taxon>Bacillales</taxon>
        <taxon>Staphylococcaceae</taxon>
        <taxon>Staphylococcus</taxon>
    </lineage>
</organism>
<keyword evidence="3" id="KW-0812">Transmembrane</keyword>
<evidence type="ECO:0000313" key="5">
    <source>
        <dbReference type="EMBL" id="PHK49805.1"/>
    </source>
</evidence>
<reference evidence="6" key="4">
    <citation type="submission" date="2022-03" db="EMBL/GenBank/DDBJ databases">
        <title>Complete Genome Sequence of Staphylococcus edaphicus strain CCM 8731.</title>
        <authorList>
            <person name="Rimmer C.O."/>
            <person name="Thomas J.C."/>
        </authorList>
    </citation>
    <scope>NUCLEOTIDE SEQUENCE</scope>
    <source>
        <strain evidence="6">CCM 8731</strain>
    </source>
</reference>
<evidence type="ECO:0000259" key="4">
    <source>
        <dbReference type="Pfam" id="PF00144"/>
    </source>
</evidence>
<dbReference type="InterPro" id="IPR050491">
    <property type="entry name" value="AmpC-like"/>
</dbReference>
<dbReference type="InterPro" id="IPR012338">
    <property type="entry name" value="Beta-lactam/transpept-like"/>
</dbReference>
<dbReference type="Proteomes" id="UP001056588">
    <property type="component" value="Chromosome"/>
</dbReference>
<gene>
    <name evidence="5" type="ORF">BTJ66_05890</name>
    <name evidence="6" type="ORF">MNY58_09315</name>
</gene>
<reference evidence="5" key="3">
    <citation type="submission" date="2017-10" db="EMBL/GenBank/DDBJ databases">
        <authorList>
            <person name="Vrbovska V."/>
            <person name="Kovarovic V."/>
            <person name="Indrakova A."/>
        </authorList>
    </citation>
    <scope>NUCLEOTIDE SEQUENCE</scope>
    <source>
        <strain evidence="5">CCM 8730</strain>
    </source>
</reference>
<evidence type="ECO:0000313" key="7">
    <source>
        <dbReference type="Proteomes" id="UP000223828"/>
    </source>
</evidence>
<dbReference type="EMBL" id="MRZN01000007">
    <property type="protein sequence ID" value="PHK49805.1"/>
    <property type="molecule type" value="Genomic_DNA"/>
</dbReference>
<dbReference type="PANTHER" id="PTHR46825:SF11">
    <property type="entry name" value="PENICILLIN-BINDING PROTEIN 4"/>
    <property type="match status" value="1"/>
</dbReference>
<dbReference type="AlphaFoldDB" id="A0A2C6WP08"/>
<keyword evidence="8" id="KW-1185">Reference proteome</keyword>
<feature type="transmembrane region" description="Helical" evidence="3">
    <location>
        <begin position="9"/>
        <end position="26"/>
    </location>
</feature>
<dbReference type="Pfam" id="PF00144">
    <property type="entry name" value="Beta-lactamase"/>
    <property type="match status" value="1"/>
</dbReference>
<evidence type="ECO:0000256" key="1">
    <source>
        <dbReference type="ARBA" id="ARBA00004370"/>
    </source>
</evidence>
<accession>A0A2C6WP08</accession>
<sequence length="391" mass="45283">MTTKTLKKVTIVLITILLVIVFTIGYKQYQRNQQEIKATHNEKKQKNAQKSIGHLKTIVESENSKMSEIDQYLKKLKFNGTAAVYEDGKLKLNKGYGMQNINEEKKNKADTLYLIGSSQKFATGLMLKQLENENKVNMKDPVSKYLPWFKSKRPITLNQLMLHKSGLYKYKASPNYKNLNEAVHAIQQKGIETKYYNKNRYNDANYLVLSRVIEKVTNASYVQNFEERISKPQHLNFTAFYNDSDYQSYMAEGYKKDSLTGNPIQQYPNILNQYDGVGNLYMAPSDMGKLILGLQHNELLESRIARPLIHESKTSKYPQPYRYGFYSFADKNRINGGFFGQVFTTYFNDKYIVVLGTNYENSSVNNEKKIKHIYSRILKQNGVYNSVGKSY</sequence>
<dbReference type="OrthoDB" id="9803467at2"/>
<evidence type="ECO:0000313" key="8">
    <source>
        <dbReference type="Proteomes" id="UP001056588"/>
    </source>
</evidence>
<feature type="domain" description="Beta-lactamase-related" evidence="4">
    <location>
        <begin position="69"/>
        <end position="366"/>
    </location>
</feature>
<proteinExistence type="predicted"/>
<protein>
    <submittedName>
        <fullName evidence="6">Beta-lactamase family protein</fullName>
    </submittedName>
    <submittedName>
        <fullName evidence="5">Methicillin resistance protein FmtA</fullName>
    </submittedName>
</protein>
<keyword evidence="2 3" id="KW-0472">Membrane</keyword>
<reference evidence="5" key="1">
    <citation type="journal article" date="2017" name="Appl. Environ. Microbiol.">
        <title>Staphylococcus edaphicus sp. nov., isolated in Antarctica, harbours mecC gene and genomic islands with suspected role in adaptation to extreme environment.</title>
        <authorList>
            <person name="Pantucek R."/>
            <person name="Sedlacek I."/>
            <person name="Indrakova A."/>
            <person name="Vrbovska V."/>
            <person name="Maslanova I."/>
            <person name="Kovarovic V."/>
            <person name="Svec P."/>
            <person name="Kralova S."/>
            <person name="Kristofova L."/>
            <person name="Keklakova J."/>
            <person name="Petras P."/>
            <person name="Doskar J."/>
        </authorList>
    </citation>
    <scope>NUCLEOTIDE SEQUENCE</scope>
    <source>
        <strain evidence="5">CCM 8730</strain>
    </source>
</reference>
<evidence type="ECO:0000256" key="3">
    <source>
        <dbReference type="SAM" id="Phobius"/>
    </source>
</evidence>
<comment type="subcellular location">
    <subcellularLocation>
        <location evidence="1">Membrane</location>
    </subcellularLocation>
</comment>
<dbReference type="InterPro" id="IPR001466">
    <property type="entry name" value="Beta-lactam-related"/>
</dbReference>
<dbReference type="EMBL" id="CP093217">
    <property type="protein sequence ID" value="UQW80782.1"/>
    <property type="molecule type" value="Genomic_DNA"/>
</dbReference>
<dbReference type="Proteomes" id="UP000223828">
    <property type="component" value="Unassembled WGS sequence"/>
</dbReference>
<evidence type="ECO:0000313" key="6">
    <source>
        <dbReference type="EMBL" id="UQW80782.1"/>
    </source>
</evidence>
<dbReference type="SUPFAM" id="SSF56601">
    <property type="entry name" value="beta-lactamase/transpeptidase-like"/>
    <property type="match status" value="1"/>
</dbReference>
<dbReference type="RefSeq" id="WP_099090045.1">
    <property type="nucleotide sequence ID" value="NZ_CP093217.1"/>
</dbReference>
<reference evidence="7" key="2">
    <citation type="submission" date="2017-10" db="EMBL/GenBank/DDBJ databases">
        <title>Staphylococcus edaphicus sp. nov., isolated in Antarctica, harbouring mecC gene and genomic islands essential in adaptation to extreme environment.</title>
        <authorList>
            <person name="Pantucek R."/>
            <person name="Sedlacek I."/>
            <person name="Indrakova A."/>
            <person name="Vrbovska V."/>
            <person name="Maslanova I."/>
            <person name="Kovarovic V."/>
            <person name="Svec P."/>
            <person name="Kralova S."/>
            <person name="Kristofova L."/>
            <person name="Keklakova J."/>
            <person name="Petras P."/>
            <person name="Doskar J."/>
        </authorList>
    </citation>
    <scope>NUCLEOTIDE SEQUENCE [LARGE SCALE GENOMIC DNA]</scope>
    <source>
        <strain evidence="7">CCM 5085</strain>
    </source>
</reference>
<name>A0A2C6WP08_9STAP</name>
<dbReference type="PANTHER" id="PTHR46825">
    <property type="entry name" value="D-ALANYL-D-ALANINE-CARBOXYPEPTIDASE/ENDOPEPTIDASE AMPH"/>
    <property type="match status" value="1"/>
</dbReference>
<dbReference type="GO" id="GO:0016020">
    <property type="term" value="C:membrane"/>
    <property type="evidence" value="ECO:0007669"/>
    <property type="project" value="UniProtKB-SubCell"/>
</dbReference>